<dbReference type="Proteomes" id="UP000652761">
    <property type="component" value="Unassembled WGS sequence"/>
</dbReference>
<sequence>MEWRREEVEMDSKPAGFKDRRRPSGRHAEEKGVFRVHYPAGRTKPLNDAHAIFGKMTRFITIKANESIFYLVLTLACMDLLKSPFHVRRLTMRRRRYLFVALGMITFTSFSLEISRFLFTAVLTEVVVFFFSFFLFLTEARLMYSLIEGRIVKSFDLWKFLGDALQSDLQDLP</sequence>
<accession>A0A843TSA7</accession>
<feature type="region of interest" description="Disordered" evidence="1">
    <location>
        <begin position="1"/>
        <end position="27"/>
    </location>
</feature>
<comment type="caution">
    <text evidence="3">The sequence shown here is derived from an EMBL/GenBank/DDBJ whole genome shotgun (WGS) entry which is preliminary data.</text>
</comment>
<keyword evidence="2" id="KW-0472">Membrane</keyword>
<dbReference type="AlphaFoldDB" id="A0A843TSA7"/>
<evidence type="ECO:0000256" key="1">
    <source>
        <dbReference type="SAM" id="MobiDB-lite"/>
    </source>
</evidence>
<name>A0A843TSA7_COLES</name>
<feature type="transmembrane region" description="Helical" evidence="2">
    <location>
        <begin position="97"/>
        <end position="112"/>
    </location>
</feature>
<keyword evidence="2" id="KW-1133">Transmembrane helix</keyword>
<reference evidence="3" key="1">
    <citation type="submission" date="2017-07" db="EMBL/GenBank/DDBJ databases">
        <title>Taro Niue Genome Assembly and Annotation.</title>
        <authorList>
            <person name="Atibalentja N."/>
            <person name="Keating K."/>
            <person name="Fields C.J."/>
        </authorList>
    </citation>
    <scope>NUCLEOTIDE SEQUENCE</scope>
    <source>
        <strain evidence="3">Niue_2</strain>
        <tissue evidence="3">Leaf</tissue>
    </source>
</reference>
<evidence type="ECO:0000256" key="2">
    <source>
        <dbReference type="SAM" id="Phobius"/>
    </source>
</evidence>
<keyword evidence="2" id="KW-0812">Transmembrane</keyword>
<evidence type="ECO:0000313" key="3">
    <source>
        <dbReference type="EMBL" id="MQL73945.1"/>
    </source>
</evidence>
<feature type="transmembrane region" description="Helical" evidence="2">
    <location>
        <begin position="118"/>
        <end position="137"/>
    </location>
</feature>
<proteinExistence type="predicted"/>
<protein>
    <submittedName>
        <fullName evidence="3">Uncharacterized protein</fullName>
    </submittedName>
</protein>
<evidence type="ECO:0000313" key="4">
    <source>
        <dbReference type="Proteomes" id="UP000652761"/>
    </source>
</evidence>
<organism evidence="3 4">
    <name type="scientific">Colocasia esculenta</name>
    <name type="common">Wild taro</name>
    <name type="synonym">Arum esculentum</name>
    <dbReference type="NCBI Taxonomy" id="4460"/>
    <lineage>
        <taxon>Eukaryota</taxon>
        <taxon>Viridiplantae</taxon>
        <taxon>Streptophyta</taxon>
        <taxon>Embryophyta</taxon>
        <taxon>Tracheophyta</taxon>
        <taxon>Spermatophyta</taxon>
        <taxon>Magnoliopsida</taxon>
        <taxon>Liliopsida</taxon>
        <taxon>Araceae</taxon>
        <taxon>Aroideae</taxon>
        <taxon>Colocasieae</taxon>
        <taxon>Colocasia</taxon>
    </lineage>
</organism>
<feature type="compositionally biased region" description="Basic and acidic residues" evidence="1">
    <location>
        <begin position="1"/>
        <end position="18"/>
    </location>
</feature>
<gene>
    <name evidence="3" type="ORF">Taro_006292</name>
</gene>
<dbReference type="EMBL" id="NMUH01000184">
    <property type="protein sequence ID" value="MQL73945.1"/>
    <property type="molecule type" value="Genomic_DNA"/>
</dbReference>
<keyword evidence="4" id="KW-1185">Reference proteome</keyword>